<feature type="binding site" description="in other chain" evidence="6">
    <location>
        <position position="260"/>
    </location>
    <ligand>
        <name>substrate</name>
        <note>ligand shared between dimeric partners</note>
    </ligand>
</feature>
<feature type="binding site" description="in other chain" evidence="6">
    <location>
        <position position="287"/>
    </location>
    <ligand>
        <name>substrate</name>
        <note>ligand shared between dimeric partners</note>
    </ligand>
</feature>
<comment type="similarity">
    <text evidence="1 4 8">Belongs to the 6-phosphogluconate dehydrogenase family.</text>
</comment>
<dbReference type="Gene3D" id="1.10.1040.10">
    <property type="entry name" value="N-(1-d-carboxylethyl)-l-norvaline Dehydrogenase, domain 2"/>
    <property type="match status" value="1"/>
</dbReference>
<evidence type="ECO:0000256" key="7">
    <source>
        <dbReference type="PIRSR" id="PIRSR000109-3"/>
    </source>
</evidence>
<comment type="function">
    <text evidence="4">Catalyzes the oxidative decarboxylation of 6-phosphogluconate to ribulose 5-phosphate and CO(2), with concomitant reduction of NADP to NADPH.</text>
</comment>
<keyword evidence="11" id="KW-1185">Reference proteome</keyword>
<dbReference type="InterPro" id="IPR006183">
    <property type="entry name" value="Pgluconate_DH"/>
</dbReference>
<evidence type="ECO:0000256" key="4">
    <source>
        <dbReference type="PIRNR" id="PIRNR000109"/>
    </source>
</evidence>
<dbReference type="FunFam" id="1.10.1040.10:FF:000002">
    <property type="entry name" value="6-phosphogluconate dehydrogenase, decarboxylating"/>
    <property type="match status" value="1"/>
</dbReference>
<feature type="active site" description="Proton donor" evidence="5">
    <location>
        <position position="189"/>
    </location>
</feature>
<dbReference type="PIRSF" id="PIRSF000109">
    <property type="entry name" value="6PGD"/>
    <property type="match status" value="1"/>
</dbReference>
<dbReference type="PRINTS" id="PR00076">
    <property type="entry name" value="6PGDHDRGNASE"/>
</dbReference>
<protein>
    <recommendedName>
        <fullName evidence="4 8">6-phosphogluconate dehydrogenase, decarboxylating</fullName>
        <ecNumber evidence="4 8">1.1.1.44</ecNumber>
    </recommendedName>
</protein>
<comment type="subunit">
    <text evidence="4">Homodimer.</text>
</comment>
<organism evidence="10 11">
    <name type="scientific">Herbinix luporum</name>
    <dbReference type="NCBI Taxonomy" id="1679721"/>
    <lineage>
        <taxon>Bacteria</taxon>
        <taxon>Bacillati</taxon>
        <taxon>Bacillota</taxon>
        <taxon>Clostridia</taxon>
        <taxon>Lachnospirales</taxon>
        <taxon>Lachnospiraceae</taxon>
        <taxon>Herbinix</taxon>
    </lineage>
</organism>
<dbReference type="Pfam" id="PF00393">
    <property type="entry name" value="6PGD"/>
    <property type="match status" value="1"/>
</dbReference>
<dbReference type="EC" id="1.1.1.44" evidence="4 8"/>
<feature type="binding site" evidence="6">
    <location>
        <position position="454"/>
    </location>
    <ligand>
        <name>substrate</name>
        <note>ligand shared between dimeric partners</note>
    </ligand>
</feature>
<dbReference type="FunFam" id="3.40.50.720:FF:000007">
    <property type="entry name" value="6-phosphogluconate dehydrogenase, decarboxylating"/>
    <property type="match status" value="1"/>
</dbReference>
<dbReference type="NCBIfam" id="TIGR00873">
    <property type="entry name" value="gnd"/>
    <property type="match status" value="1"/>
</dbReference>
<accession>A0A0K8J4Z2</accession>
<dbReference type="GO" id="GO:0004616">
    <property type="term" value="F:phosphogluconate dehydrogenase (decarboxylating) activity"/>
    <property type="evidence" value="ECO:0007669"/>
    <property type="project" value="UniProtKB-EC"/>
</dbReference>
<dbReference type="InterPro" id="IPR036291">
    <property type="entry name" value="NAD(P)-bd_dom_sf"/>
</dbReference>
<dbReference type="GO" id="GO:0019521">
    <property type="term" value="P:D-gluconate metabolic process"/>
    <property type="evidence" value="ECO:0007669"/>
    <property type="project" value="UniProtKB-KW"/>
</dbReference>
<feature type="binding site" evidence="6">
    <location>
        <position position="448"/>
    </location>
    <ligand>
        <name>substrate</name>
        <note>ligand shared between dimeric partners</note>
    </ligand>
</feature>
<dbReference type="NCBIfam" id="NF006765">
    <property type="entry name" value="PRK09287.1"/>
    <property type="match status" value="1"/>
</dbReference>
<comment type="pathway">
    <text evidence="4 8">Carbohydrate degradation; pentose phosphate pathway; D-ribulose 5-phosphate from D-glucose 6-phosphate (oxidative stage): step 3/3.</text>
</comment>
<evidence type="ECO:0000256" key="1">
    <source>
        <dbReference type="ARBA" id="ARBA00008419"/>
    </source>
</evidence>
<reference evidence="11" key="1">
    <citation type="submission" date="2015-09" db="EMBL/GenBank/DDBJ databases">
        <authorList>
            <person name="Wibberg D."/>
        </authorList>
    </citation>
    <scope>NUCLEOTIDE SEQUENCE [LARGE SCALE GENOMIC DNA]</scope>
    <source>
        <strain evidence="11">SD1D</strain>
    </source>
</reference>
<proteinExistence type="inferred from homology"/>
<feature type="binding site" evidence="7">
    <location>
        <begin position="74"/>
        <end position="76"/>
    </location>
    <ligand>
        <name>NADP(+)</name>
        <dbReference type="ChEBI" id="CHEBI:58349"/>
    </ligand>
</feature>
<evidence type="ECO:0000313" key="10">
    <source>
        <dbReference type="EMBL" id="CUH92542.1"/>
    </source>
</evidence>
<evidence type="ECO:0000259" key="9">
    <source>
        <dbReference type="SMART" id="SM01350"/>
    </source>
</evidence>
<evidence type="ECO:0000256" key="3">
    <source>
        <dbReference type="ARBA" id="ARBA00023064"/>
    </source>
</evidence>
<feature type="binding site" evidence="7">
    <location>
        <begin position="10"/>
        <end position="15"/>
    </location>
    <ligand>
        <name>NADP(+)</name>
        <dbReference type="ChEBI" id="CHEBI:58349"/>
    </ligand>
</feature>
<name>A0A0K8J4Z2_9FIRM</name>
<dbReference type="InterPro" id="IPR006115">
    <property type="entry name" value="6PGDH_NADP-bd"/>
</dbReference>
<feature type="active site" description="Proton acceptor" evidence="5">
    <location>
        <position position="182"/>
    </location>
</feature>
<feature type="binding site" evidence="7">
    <location>
        <position position="102"/>
    </location>
    <ligand>
        <name>NADP(+)</name>
        <dbReference type="ChEBI" id="CHEBI:58349"/>
    </ligand>
</feature>
<evidence type="ECO:0000256" key="8">
    <source>
        <dbReference type="RuleBase" id="RU000485"/>
    </source>
</evidence>
<dbReference type="EMBL" id="LN879430">
    <property type="protein sequence ID" value="CUH92542.1"/>
    <property type="molecule type" value="Genomic_DNA"/>
</dbReference>
<dbReference type="RefSeq" id="WP_058257902.1">
    <property type="nucleotide sequence ID" value="NZ_DUPS01000029.1"/>
</dbReference>
<feature type="binding site" description="in other chain" evidence="6">
    <location>
        <position position="190"/>
    </location>
    <ligand>
        <name>substrate</name>
        <note>ligand shared between dimeric partners</note>
    </ligand>
</feature>
<dbReference type="GO" id="GO:0006098">
    <property type="term" value="P:pentose-phosphate shunt"/>
    <property type="evidence" value="ECO:0007669"/>
    <property type="project" value="UniProtKB-UniPathway"/>
</dbReference>
<feature type="binding site" description="in other chain" evidence="6">
    <location>
        <begin position="185"/>
        <end position="186"/>
    </location>
    <ligand>
        <name>substrate</name>
        <note>ligand shared between dimeric partners</note>
    </ligand>
</feature>
<dbReference type="SUPFAM" id="SSF48179">
    <property type="entry name" value="6-phosphogluconate dehydrogenase C-terminal domain-like"/>
    <property type="match status" value="1"/>
</dbReference>
<dbReference type="Proteomes" id="UP000196053">
    <property type="component" value="Chromosome I"/>
</dbReference>
<comment type="catalytic activity">
    <reaction evidence="4 8">
        <text>6-phospho-D-gluconate + NADP(+) = D-ribulose 5-phosphate + CO2 + NADPH</text>
        <dbReference type="Rhea" id="RHEA:10116"/>
        <dbReference type="ChEBI" id="CHEBI:16526"/>
        <dbReference type="ChEBI" id="CHEBI:57783"/>
        <dbReference type="ChEBI" id="CHEBI:58121"/>
        <dbReference type="ChEBI" id="CHEBI:58349"/>
        <dbReference type="ChEBI" id="CHEBI:58759"/>
        <dbReference type="EC" id="1.1.1.44"/>
    </reaction>
</comment>
<dbReference type="Pfam" id="PF03446">
    <property type="entry name" value="NAD_binding_2"/>
    <property type="match status" value="1"/>
</dbReference>
<sequence length="469" mass="52563">MSKKLVGVIGLAVMGKNLALNIADHGYSVAVYNRSREKTDSLLEEAKDKDIIGTYSLEEFVEALERPRKIILMVKAGRAVDDMIDKLIPLLDKGDLIMDGGNSNYLDTIDRSKKLEDMSIHYLGTGISGGEEGARSGPAIMPGGSLEAYKIMEKILRDISAKVGSDACSTYIGKDGAGHFVKMVHNGIEYADMQLICEAYSILKNTLNLTAPEFHKIFTEWNKGELNSYLIDISADIFKEKDPETGNYLVDMILDVAGHKGTGKWTGQISLELGVPTPTITTAVYERYISSMKEERVIAHKVLKGPESNKPFPKEQAEEFIEAVRRALYASKIIAYAQGFSLMRAASMQYDWDLNLGDIAKIFRGGCIIRAQFLNRIMEAYDKKKDIVNLLLDDYFNEILSSYQEDWRKVINTAISYGISTPAFSSSLAYYDSYRSAQLPMNLLQAQRDYFGAHTYMRIDKEGVFHTQW</sequence>
<dbReference type="InterPro" id="IPR006114">
    <property type="entry name" value="6PGDH_C"/>
</dbReference>
<feature type="binding site" description="in other chain" evidence="6">
    <location>
        <begin position="128"/>
        <end position="130"/>
    </location>
    <ligand>
        <name>substrate</name>
        <note>ligand shared between dimeric partners</note>
    </ligand>
</feature>
<dbReference type="Gene3D" id="1.20.5.320">
    <property type="entry name" value="6-Phosphogluconate Dehydrogenase, domain 3"/>
    <property type="match status" value="1"/>
</dbReference>
<dbReference type="SMART" id="SM01350">
    <property type="entry name" value="6PGD"/>
    <property type="match status" value="1"/>
</dbReference>
<keyword evidence="2 4" id="KW-0560">Oxidoreductase</keyword>
<dbReference type="Gene3D" id="3.40.50.720">
    <property type="entry name" value="NAD(P)-binding Rossmann-like Domain"/>
    <property type="match status" value="1"/>
</dbReference>
<evidence type="ECO:0000313" key="11">
    <source>
        <dbReference type="Proteomes" id="UP000196053"/>
    </source>
</evidence>
<dbReference type="AlphaFoldDB" id="A0A0K8J4Z2"/>
<dbReference type="GO" id="GO:0050661">
    <property type="term" value="F:NADP binding"/>
    <property type="evidence" value="ECO:0007669"/>
    <property type="project" value="InterPro"/>
</dbReference>
<feature type="domain" description="6-phosphogluconate dehydrogenase C-terminal" evidence="9">
    <location>
        <begin position="178"/>
        <end position="469"/>
    </location>
</feature>
<dbReference type="KEGG" id="hsd:SD1D_0995"/>
<evidence type="ECO:0000256" key="6">
    <source>
        <dbReference type="PIRSR" id="PIRSR000109-2"/>
    </source>
</evidence>
<evidence type="ECO:0000256" key="2">
    <source>
        <dbReference type="ARBA" id="ARBA00023002"/>
    </source>
</evidence>
<gene>
    <name evidence="10" type="primary">yqjI</name>
    <name evidence="10" type="ORF">SD1D_0995</name>
</gene>
<feature type="binding site" description="in other chain" evidence="6">
    <location>
        <position position="102"/>
    </location>
    <ligand>
        <name>substrate</name>
        <note>ligand shared between dimeric partners</note>
    </ligand>
</feature>
<dbReference type="InterPro" id="IPR006113">
    <property type="entry name" value="6PGDH_Gnd/GntZ"/>
</dbReference>
<keyword evidence="4 8" id="KW-0570">Pentose shunt</keyword>
<dbReference type="PANTHER" id="PTHR11811">
    <property type="entry name" value="6-PHOSPHOGLUCONATE DEHYDROGENASE"/>
    <property type="match status" value="1"/>
</dbReference>
<dbReference type="SUPFAM" id="SSF51735">
    <property type="entry name" value="NAD(P)-binding Rossmann-fold domains"/>
    <property type="match status" value="1"/>
</dbReference>
<dbReference type="FunFam" id="1.20.5.320:FF:000001">
    <property type="entry name" value="6-phosphogluconate dehydrogenase, decarboxylating"/>
    <property type="match status" value="1"/>
</dbReference>
<keyword evidence="3 8" id="KW-0311">Gluconate utilization</keyword>
<keyword evidence="4 8" id="KW-0521">NADP</keyword>
<evidence type="ECO:0000256" key="5">
    <source>
        <dbReference type="PIRSR" id="PIRSR000109-1"/>
    </source>
</evidence>
<dbReference type="OrthoDB" id="9804542at2"/>
<dbReference type="UniPathway" id="UPA00115">
    <property type="reaction ID" value="UER00410"/>
</dbReference>
<dbReference type="InterPro" id="IPR008927">
    <property type="entry name" value="6-PGluconate_DH-like_C_sf"/>
</dbReference>
<feature type="binding site" evidence="7">
    <location>
        <begin position="33"/>
        <end position="35"/>
    </location>
    <ligand>
        <name>NADP(+)</name>
        <dbReference type="ChEBI" id="CHEBI:58349"/>
    </ligand>
</feature>
<dbReference type="InterPro" id="IPR013328">
    <property type="entry name" value="6PGD_dom2"/>
</dbReference>